<keyword evidence="1" id="KW-0378">Hydrolase</keyword>
<dbReference type="GO" id="GO:0016020">
    <property type="term" value="C:membrane"/>
    <property type="evidence" value="ECO:0007669"/>
    <property type="project" value="GOC"/>
</dbReference>
<accession>A0A914C521</accession>
<dbReference type="GO" id="GO:0005615">
    <property type="term" value="C:extracellular space"/>
    <property type="evidence" value="ECO:0007669"/>
    <property type="project" value="TreeGrafter"/>
</dbReference>
<dbReference type="Proteomes" id="UP000887540">
    <property type="component" value="Unplaced"/>
</dbReference>
<protein>
    <submittedName>
        <fullName evidence="4">Uncharacterized protein</fullName>
    </submittedName>
</protein>
<name>A0A914C521_9BILA</name>
<dbReference type="GO" id="GO:0006685">
    <property type="term" value="P:sphingomyelin catabolic process"/>
    <property type="evidence" value="ECO:0007669"/>
    <property type="project" value="TreeGrafter"/>
</dbReference>
<proteinExistence type="predicted"/>
<keyword evidence="3" id="KW-1185">Reference proteome</keyword>
<reference evidence="4" key="1">
    <citation type="submission" date="2022-11" db="UniProtKB">
        <authorList>
            <consortium name="WormBaseParasite"/>
        </authorList>
    </citation>
    <scope>IDENTIFICATION</scope>
</reference>
<dbReference type="GO" id="GO:0061750">
    <property type="term" value="F:acid sphingomyelin phosphodiesterase activity"/>
    <property type="evidence" value="ECO:0007669"/>
    <property type="project" value="TreeGrafter"/>
</dbReference>
<dbReference type="AlphaFoldDB" id="A0A914C521"/>
<organism evidence="3 4">
    <name type="scientific">Acrobeloides nanus</name>
    <dbReference type="NCBI Taxonomy" id="290746"/>
    <lineage>
        <taxon>Eukaryota</taxon>
        <taxon>Metazoa</taxon>
        <taxon>Ecdysozoa</taxon>
        <taxon>Nematoda</taxon>
        <taxon>Chromadorea</taxon>
        <taxon>Rhabditida</taxon>
        <taxon>Tylenchina</taxon>
        <taxon>Cephalobomorpha</taxon>
        <taxon>Cephaloboidea</taxon>
        <taxon>Cephalobidae</taxon>
        <taxon>Acrobeloides</taxon>
    </lineage>
</organism>
<dbReference type="GO" id="GO:0046513">
    <property type="term" value="P:ceramide biosynthetic process"/>
    <property type="evidence" value="ECO:0007669"/>
    <property type="project" value="TreeGrafter"/>
</dbReference>
<dbReference type="WBParaSite" id="ACRNAN_Path_314.g1216.t1">
    <property type="protein sequence ID" value="ACRNAN_Path_314.g1216.t1"/>
    <property type="gene ID" value="ACRNAN_Path_314.g1216"/>
</dbReference>
<evidence type="ECO:0000256" key="1">
    <source>
        <dbReference type="ARBA" id="ARBA00022801"/>
    </source>
</evidence>
<dbReference type="GO" id="GO:0005764">
    <property type="term" value="C:lysosome"/>
    <property type="evidence" value="ECO:0007669"/>
    <property type="project" value="TreeGrafter"/>
</dbReference>
<sequence>MLNLTVANENPDQPPQWEAMFLSAKEEYEMPSLKPTYWNQLIDRMLTNDTLLQQFLRNYYRISDRDCDMDCKNSILCHLRQAHHSDNLCSDFMPPQKQAHAEKFPNFKSKNEAIEYVEDIKKKLLKNHKN</sequence>
<evidence type="ECO:0000256" key="2">
    <source>
        <dbReference type="ARBA" id="ARBA00023180"/>
    </source>
</evidence>
<evidence type="ECO:0000313" key="3">
    <source>
        <dbReference type="Proteomes" id="UP000887540"/>
    </source>
</evidence>
<dbReference type="PANTHER" id="PTHR10340:SF34">
    <property type="entry name" value="SPHINGOMYELIN PHOSPHODIESTERASE"/>
    <property type="match status" value="1"/>
</dbReference>
<keyword evidence="2" id="KW-0325">Glycoprotein</keyword>
<dbReference type="PANTHER" id="PTHR10340">
    <property type="entry name" value="SPHINGOMYELIN PHOSPHODIESTERASE"/>
    <property type="match status" value="1"/>
</dbReference>
<evidence type="ECO:0000313" key="4">
    <source>
        <dbReference type="WBParaSite" id="ACRNAN_Path_314.g1216.t1"/>
    </source>
</evidence>